<dbReference type="PANTHER" id="PTHR34820:SF4">
    <property type="entry name" value="INNER MEMBRANE PROTEIN YEBZ"/>
    <property type="match status" value="1"/>
</dbReference>
<feature type="transmembrane region" description="Helical" evidence="6">
    <location>
        <begin position="125"/>
        <end position="144"/>
    </location>
</feature>
<feature type="transmembrane region" description="Helical" evidence="6">
    <location>
        <begin position="215"/>
        <end position="233"/>
    </location>
</feature>
<evidence type="ECO:0000259" key="7">
    <source>
        <dbReference type="Pfam" id="PF05425"/>
    </source>
</evidence>
<keyword evidence="2" id="KW-1003">Cell membrane</keyword>
<comment type="caution">
    <text evidence="8">The sequence shown here is derived from an EMBL/GenBank/DDBJ whole genome shotgun (WGS) entry which is preliminary data.</text>
</comment>
<keyword evidence="3 6" id="KW-0812">Transmembrane</keyword>
<evidence type="ECO:0000256" key="5">
    <source>
        <dbReference type="ARBA" id="ARBA00023136"/>
    </source>
</evidence>
<evidence type="ECO:0000256" key="3">
    <source>
        <dbReference type="ARBA" id="ARBA00022692"/>
    </source>
</evidence>
<keyword evidence="9" id="KW-1185">Reference proteome</keyword>
<feature type="transmembrane region" description="Helical" evidence="6">
    <location>
        <begin position="293"/>
        <end position="312"/>
    </location>
</feature>
<gene>
    <name evidence="8" type="ORF">DFR69_104482</name>
</gene>
<evidence type="ECO:0000256" key="6">
    <source>
        <dbReference type="SAM" id="Phobius"/>
    </source>
</evidence>
<feature type="transmembrane region" description="Helical" evidence="6">
    <location>
        <begin position="41"/>
        <end position="63"/>
    </location>
</feature>
<proteinExistence type="predicted"/>
<dbReference type="Proteomes" id="UP000246410">
    <property type="component" value="Unassembled WGS sequence"/>
</dbReference>
<sequence>MTTGRQPPGTAPRRWRILAPVAVAALAGVALAWLVRADGGFPAAACARVVADVAGATVIGLAALPRLDPRLRVDWRPLAVLAGVWFAAEFAVLAGEAADIVGVPVRELGAADFGTFLTELSGGQIGIAILFCTGALACYAAVAFRRPDAASADLVLVFAAVALALRPITGHMSQQMFGSVLAAVHALAAAAWLGLLLAMALVLRTRGGWASTLPAYSRAAAPLVLAIALTGLIDGLVRIGGIEPLWTSGYGRILVAKFAVLCALTGLGWWWRRTWVTQAANHRVTIEISLRNAVLEVALMAVGFGLAATLAITA</sequence>
<dbReference type="InterPro" id="IPR032694">
    <property type="entry name" value="CopC/D"/>
</dbReference>
<feature type="transmembrane region" description="Helical" evidence="6">
    <location>
        <begin position="180"/>
        <end position="203"/>
    </location>
</feature>
<dbReference type="AlphaFoldDB" id="A0A317NM28"/>
<dbReference type="GO" id="GO:0005886">
    <property type="term" value="C:plasma membrane"/>
    <property type="evidence" value="ECO:0007669"/>
    <property type="project" value="UniProtKB-SubCell"/>
</dbReference>
<dbReference type="EMBL" id="QGTL01000004">
    <property type="protein sequence ID" value="PWV76376.1"/>
    <property type="molecule type" value="Genomic_DNA"/>
</dbReference>
<evidence type="ECO:0000256" key="1">
    <source>
        <dbReference type="ARBA" id="ARBA00004651"/>
    </source>
</evidence>
<dbReference type="RefSeq" id="WP_110038000.1">
    <property type="nucleotide sequence ID" value="NZ_QGTL01000004.1"/>
</dbReference>
<feature type="domain" description="Copper resistance protein D" evidence="7">
    <location>
        <begin position="212"/>
        <end position="310"/>
    </location>
</feature>
<dbReference type="Pfam" id="PF05425">
    <property type="entry name" value="CopD"/>
    <property type="match status" value="1"/>
</dbReference>
<dbReference type="InterPro" id="IPR008457">
    <property type="entry name" value="Cu-R_CopD_dom"/>
</dbReference>
<feature type="transmembrane region" description="Helical" evidence="6">
    <location>
        <begin position="253"/>
        <end position="272"/>
    </location>
</feature>
<keyword evidence="4 6" id="KW-1133">Transmembrane helix</keyword>
<evidence type="ECO:0000313" key="9">
    <source>
        <dbReference type="Proteomes" id="UP000246410"/>
    </source>
</evidence>
<protein>
    <submittedName>
        <fullName evidence="8">Putative copper resistance protein D</fullName>
    </submittedName>
</protein>
<comment type="subcellular location">
    <subcellularLocation>
        <location evidence="1">Cell membrane</location>
        <topology evidence="1">Multi-pass membrane protein</topology>
    </subcellularLocation>
</comment>
<evidence type="ECO:0000256" key="4">
    <source>
        <dbReference type="ARBA" id="ARBA00022989"/>
    </source>
</evidence>
<feature type="transmembrane region" description="Helical" evidence="6">
    <location>
        <begin position="151"/>
        <end position="168"/>
    </location>
</feature>
<evidence type="ECO:0000256" key="2">
    <source>
        <dbReference type="ARBA" id="ARBA00022475"/>
    </source>
</evidence>
<evidence type="ECO:0000313" key="8">
    <source>
        <dbReference type="EMBL" id="PWV76376.1"/>
    </source>
</evidence>
<dbReference type="GO" id="GO:0006825">
    <property type="term" value="P:copper ion transport"/>
    <property type="evidence" value="ECO:0007669"/>
    <property type="project" value="InterPro"/>
</dbReference>
<feature type="transmembrane region" description="Helical" evidence="6">
    <location>
        <begin position="75"/>
        <end position="94"/>
    </location>
</feature>
<name>A0A317NM28_9NOCA</name>
<keyword evidence="5 6" id="KW-0472">Membrane</keyword>
<organism evidence="8 9">
    <name type="scientific">Nocardia neocaledoniensis</name>
    <dbReference type="NCBI Taxonomy" id="236511"/>
    <lineage>
        <taxon>Bacteria</taxon>
        <taxon>Bacillati</taxon>
        <taxon>Actinomycetota</taxon>
        <taxon>Actinomycetes</taxon>
        <taxon>Mycobacteriales</taxon>
        <taxon>Nocardiaceae</taxon>
        <taxon>Nocardia</taxon>
    </lineage>
</organism>
<feature type="transmembrane region" description="Helical" evidence="6">
    <location>
        <begin position="15"/>
        <end position="35"/>
    </location>
</feature>
<dbReference type="PANTHER" id="PTHR34820">
    <property type="entry name" value="INNER MEMBRANE PROTEIN YEBZ"/>
    <property type="match status" value="1"/>
</dbReference>
<reference evidence="8 9" key="1">
    <citation type="submission" date="2018-05" db="EMBL/GenBank/DDBJ databases">
        <title>Genomic Encyclopedia of Type Strains, Phase IV (KMG-IV): sequencing the most valuable type-strain genomes for metagenomic binning, comparative biology and taxonomic classification.</title>
        <authorList>
            <person name="Goeker M."/>
        </authorList>
    </citation>
    <scope>NUCLEOTIDE SEQUENCE [LARGE SCALE GENOMIC DNA]</scope>
    <source>
        <strain evidence="8 9">DSM 44717</strain>
    </source>
</reference>
<accession>A0A317NM28</accession>